<reference evidence="2" key="1">
    <citation type="submission" date="2022-04" db="EMBL/GenBank/DDBJ databases">
        <title>Halobacillus sp. isolated from saltern.</title>
        <authorList>
            <person name="Won M."/>
            <person name="Lee C.-M."/>
            <person name="Woen H.-Y."/>
            <person name="Kwon S.-W."/>
        </authorList>
    </citation>
    <scope>NUCLEOTIDE SEQUENCE</scope>
    <source>
        <strain evidence="2">SSHM10-5</strain>
    </source>
</reference>
<evidence type="ECO:0000256" key="1">
    <source>
        <dbReference type="SAM" id="Coils"/>
    </source>
</evidence>
<keyword evidence="1" id="KW-0175">Coiled coil</keyword>
<evidence type="ECO:0000313" key="2">
    <source>
        <dbReference type="EMBL" id="UOR13722.1"/>
    </source>
</evidence>
<dbReference type="Proteomes" id="UP000830326">
    <property type="component" value="Chromosome"/>
</dbReference>
<name>A0ABY4HH59_9BACI</name>
<dbReference type="CDD" id="cd11532">
    <property type="entry name" value="NTP-PPase_COG4997"/>
    <property type="match status" value="1"/>
</dbReference>
<dbReference type="SUPFAM" id="SSF101386">
    <property type="entry name" value="all-alpha NTP pyrophosphatases"/>
    <property type="match status" value="1"/>
</dbReference>
<dbReference type="RefSeq" id="WP_245035502.1">
    <property type="nucleotide sequence ID" value="NZ_CP095075.1"/>
</dbReference>
<dbReference type="EMBL" id="CP095075">
    <property type="protein sequence ID" value="UOR13722.1"/>
    <property type="molecule type" value="Genomic_DNA"/>
</dbReference>
<keyword evidence="3" id="KW-1185">Reference proteome</keyword>
<gene>
    <name evidence="2" type="ORF">MUO15_09925</name>
</gene>
<protein>
    <submittedName>
        <fullName evidence="2">Nucleoside triphosphate pyrophosphohydrolase</fullName>
    </submittedName>
</protein>
<proteinExistence type="predicted"/>
<organism evidence="2 3">
    <name type="scientific">Halobacillus amylolyticus</name>
    <dbReference type="NCBI Taxonomy" id="2932259"/>
    <lineage>
        <taxon>Bacteria</taxon>
        <taxon>Bacillati</taxon>
        <taxon>Bacillota</taxon>
        <taxon>Bacilli</taxon>
        <taxon>Bacillales</taxon>
        <taxon>Bacillaceae</taxon>
        <taxon>Halobacillus</taxon>
    </lineage>
</organism>
<accession>A0ABY4HH59</accession>
<sequence>MLIYNKLVRDRIPEIIEGRGKSIRTRILNEEEYIDSLKNKLQEEVNEYLAAKDDQEALEELADLLELIHTFTKTHGSSIEQLERIRREKCDQRGSFHNRVYLVEVED</sequence>
<dbReference type="InterPro" id="IPR038735">
    <property type="entry name" value="MSMEG_1276-like_NTP-PPase_dom"/>
</dbReference>
<evidence type="ECO:0000313" key="3">
    <source>
        <dbReference type="Proteomes" id="UP000830326"/>
    </source>
</evidence>
<feature type="coiled-coil region" evidence="1">
    <location>
        <begin position="27"/>
        <end position="61"/>
    </location>
</feature>